<gene>
    <name evidence="3" type="ORF">JG688_00012892</name>
</gene>
<feature type="compositionally biased region" description="Polar residues" evidence="2">
    <location>
        <begin position="44"/>
        <end position="54"/>
    </location>
</feature>
<dbReference type="Proteomes" id="UP000709295">
    <property type="component" value="Unassembled WGS sequence"/>
</dbReference>
<evidence type="ECO:0000313" key="3">
    <source>
        <dbReference type="EMBL" id="KAG6953301.1"/>
    </source>
</evidence>
<evidence type="ECO:0008006" key="5">
    <source>
        <dbReference type="Google" id="ProtNLM"/>
    </source>
</evidence>
<evidence type="ECO:0000256" key="2">
    <source>
        <dbReference type="SAM" id="MobiDB-lite"/>
    </source>
</evidence>
<dbReference type="EMBL" id="JAENGY010001036">
    <property type="protein sequence ID" value="KAG6953301.1"/>
    <property type="molecule type" value="Genomic_DNA"/>
</dbReference>
<protein>
    <recommendedName>
        <fullName evidence="5">BZIP domain-containing protein</fullName>
    </recommendedName>
</protein>
<sequence length="338" mass="38889">MNSCVLQPPNRQLLSDDVIGGVSLRAKRAQRFFGTNGDVHIQGYNDSPQSNDLPSRQPLKTEPANFLDDALVTQSQSPPFEHAQIVDQMLSEQERLRELRRQRQIRYRKKKDDYANTLEEETRQLQDEINKLEKRRRSALAAIPAKENVWSVATEYFRLFRYGLKTMEPSAQQDLLRKSMAPDVAYNAGRGPEAIMRSWKCLSMWFEDVELELEDLTKTGRGSIVAETTTQVTITERTLRNVFPHLSSSDEGRALADKLLNQRLVMRGSVRFEWDPVYCRMASVMSQSDLLRPVLRLLGTLDDTSRVLEKALISPDFSGGQLKHKSIFYFPLQSRFYL</sequence>
<keyword evidence="4" id="KW-1185">Reference proteome</keyword>
<dbReference type="CDD" id="cd14686">
    <property type="entry name" value="bZIP"/>
    <property type="match status" value="1"/>
</dbReference>
<feature type="coiled-coil region" evidence="1">
    <location>
        <begin position="82"/>
        <end position="142"/>
    </location>
</feature>
<evidence type="ECO:0000256" key="1">
    <source>
        <dbReference type="SAM" id="Coils"/>
    </source>
</evidence>
<feature type="region of interest" description="Disordered" evidence="2">
    <location>
        <begin position="39"/>
        <end position="61"/>
    </location>
</feature>
<organism evidence="3 4">
    <name type="scientific">Phytophthora aleatoria</name>
    <dbReference type="NCBI Taxonomy" id="2496075"/>
    <lineage>
        <taxon>Eukaryota</taxon>
        <taxon>Sar</taxon>
        <taxon>Stramenopiles</taxon>
        <taxon>Oomycota</taxon>
        <taxon>Peronosporomycetes</taxon>
        <taxon>Peronosporales</taxon>
        <taxon>Peronosporaceae</taxon>
        <taxon>Phytophthora</taxon>
    </lineage>
</organism>
<proteinExistence type="predicted"/>
<reference evidence="3" key="1">
    <citation type="submission" date="2021-01" db="EMBL/GenBank/DDBJ databases">
        <title>Phytophthora aleatoria, a newly-described species from Pinus radiata is distinct from Phytophthora cactorum isolates based on comparative genomics.</title>
        <authorList>
            <person name="Mcdougal R."/>
            <person name="Panda P."/>
            <person name="Williams N."/>
            <person name="Studholme D.J."/>
        </authorList>
    </citation>
    <scope>NUCLEOTIDE SEQUENCE</scope>
    <source>
        <strain evidence="3">NZFS 4037</strain>
    </source>
</reference>
<dbReference type="AlphaFoldDB" id="A0A8J5J277"/>
<keyword evidence="1" id="KW-0175">Coiled coil</keyword>
<name>A0A8J5J277_9STRA</name>
<accession>A0A8J5J277</accession>
<comment type="caution">
    <text evidence="3">The sequence shown here is derived from an EMBL/GenBank/DDBJ whole genome shotgun (WGS) entry which is preliminary data.</text>
</comment>
<evidence type="ECO:0000313" key="4">
    <source>
        <dbReference type="Proteomes" id="UP000709295"/>
    </source>
</evidence>